<evidence type="ECO:0000256" key="1">
    <source>
        <dbReference type="SAM" id="MobiDB-lite"/>
    </source>
</evidence>
<organism evidence="2 3">
    <name type="scientific">Helicoverpa armigera</name>
    <name type="common">Cotton bollworm</name>
    <name type="synonym">Heliothis armigera</name>
    <dbReference type="NCBI Taxonomy" id="29058"/>
    <lineage>
        <taxon>Eukaryota</taxon>
        <taxon>Metazoa</taxon>
        <taxon>Ecdysozoa</taxon>
        <taxon>Arthropoda</taxon>
        <taxon>Hexapoda</taxon>
        <taxon>Insecta</taxon>
        <taxon>Pterygota</taxon>
        <taxon>Neoptera</taxon>
        <taxon>Endopterygota</taxon>
        <taxon>Lepidoptera</taxon>
        <taxon>Glossata</taxon>
        <taxon>Ditrysia</taxon>
        <taxon>Noctuoidea</taxon>
        <taxon>Noctuidae</taxon>
        <taxon>Heliothinae</taxon>
        <taxon>Helicoverpa</taxon>
    </lineage>
</organism>
<gene>
    <name evidence="2" type="primary">HaOG214141</name>
    <name evidence="2" type="ORF">B5X24_HaOG214141</name>
</gene>
<dbReference type="OrthoDB" id="7487078at2759"/>
<dbReference type="AlphaFoldDB" id="A0A2W1BB16"/>
<dbReference type="Proteomes" id="UP000249218">
    <property type="component" value="Unassembled WGS sequence"/>
</dbReference>
<accession>A0A2W1BB16</accession>
<feature type="region of interest" description="Disordered" evidence="1">
    <location>
        <begin position="386"/>
        <end position="405"/>
    </location>
</feature>
<reference evidence="2 3" key="1">
    <citation type="journal article" date="2017" name="BMC Biol.">
        <title>Genomic innovations, transcriptional plasticity and gene loss underlying the evolution and divergence of two highly polyphagous and invasive Helicoverpa pest species.</title>
        <authorList>
            <person name="Pearce S.L."/>
            <person name="Clarke D.F."/>
            <person name="East P.D."/>
            <person name="Elfekih S."/>
            <person name="Gordon K.H."/>
            <person name="Jermiin L.S."/>
            <person name="McGaughran A."/>
            <person name="Oakeshott J.G."/>
            <person name="Papanikolaou A."/>
            <person name="Perera O.P."/>
            <person name="Rane R.V."/>
            <person name="Richards S."/>
            <person name="Tay W.T."/>
            <person name="Walsh T.K."/>
            <person name="Anderson A."/>
            <person name="Anderson C.J."/>
            <person name="Asgari S."/>
            <person name="Board P.G."/>
            <person name="Bretschneider A."/>
            <person name="Campbell P.M."/>
            <person name="Chertemps T."/>
            <person name="Christeller J.T."/>
            <person name="Coppin C.W."/>
            <person name="Downes S.J."/>
            <person name="Duan G."/>
            <person name="Farnsworth C.A."/>
            <person name="Good R.T."/>
            <person name="Han L.B."/>
            <person name="Han Y.C."/>
            <person name="Hatje K."/>
            <person name="Horne I."/>
            <person name="Huang Y.P."/>
            <person name="Hughes D.S."/>
            <person name="Jacquin-Joly E."/>
            <person name="James W."/>
            <person name="Jhangiani S."/>
            <person name="Kollmar M."/>
            <person name="Kuwar S.S."/>
            <person name="Li S."/>
            <person name="Liu N.Y."/>
            <person name="Maibeche M.T."/>
            <person name="Miller J.R."/>
            <person name="Montagne N."/>
            <person name="Perry T."/>
            <person name="Qu J."/>
            <person name="Song S.V."/>
            <person name="Sutton G.G."/>
            <person name="Vogel H."/>
            <person name="Walenz B.P."/>
            <person name="Xu W."/>
            <person name="Zhang H.J."/>
            <person name="Zou Z."/>
            <person name="Batterham P."/>
            <person name="Edwards O.R."/>
            <person name="Feyereisen R."/>
            <person name="Gibbs R.A."/>
            <person name="Heckel D.G."/>
            <person name="McGrath A."/>
            <person name="Robin C."/>
            <person name="Scherer S.E."/>
            <person name="Worley K.C."/>
            <person name="Wu Y.D."/>
        </authorList>
    </citation>
    <scope>NUCLEOTIDE SEQUENCE [LARGE SCALE GENOMIC DNA]</scope>
    <source>
        <strain evidence="2">Harm_GR_Male_#8</strain>
        <tissue evidence="2">Whole organism</tissue>
    </source>
</reference>
<protein>
    <submittedName>
        <fullName evidence="2">Uncharacterized protein</fullName>
    </submittedName>
</protein>
<evidence type="ECO:0000313" key="3">
    <source>
        <dbReference type="Proteomes" id="UP000249218"/>
    </source>
</evidence>
<keyword evidence="3" id="KW-1185">Reference proteome</keyword>
<dbReference type="EMBL" id="KZ150382">
    <property type="protein sequence ID" value="PZC71084.1"/>
    <property type="molecule type" value="Genomic_DNA"/>
</dbReference>
<name>A0A2W1BB16_HELAM</name>
<proteinExistence type="predicted"/>
<feature type="non-terminal residue" evidence="2">
    <location>
        <position position="405"/>
    </location>
</feature>
<sequence length="405" mass="45007">MLMPHILVINEVVGNNSVKIKIKFNPLKMSDARTYYARMAHKERPHKEKKFYIPLVTINFGRTHMNPQVLHVLPGQKLNTTSISFTCDKCTVTGVMVRGDDDSVSNLDGAQYRVRKYNDDKGVEQSIIEIDFDEVQPKFFGDYFLMIQNEDGSEEKVRALTVIQIKVDRKVLAAAVGEQHDLTVKYTCDDCELTEILCRGESVLNQGRFTIIPTSKEVSVRFVGFEDSMSCVYMGIFKAGDTVYGKSLVILETSDKDVPITTYHRYKLILFLFTDSSIKVPKAPLFGLPQMGEQFEHKVTYECSGDCKVDKITVNGVPLVPPPSTTRRSGAGSTGFYAAEDNTIAVRVTEFSMPFVGLYQATFSLEGENITKNLLEIGYPYHADGGGLSAESDAGSETAPSSSSE</sequence>
<evidence type="ECO:0000313" key="2">
    <source>
        <dbReference type="EMBL" id="PZC71084.1"/>
    </source>
</evidence>